<dbReference type="GO" id="GO:0006935">
    <property type="term" value="P:chemotaxis"/>
    <property type="evidence" value="ECO:0007669"/>
    <property type="project" value="UniProtKB-KW"/>
</dbReference>
<keyword evidence="8" id="KW-0282">Flagellum</keyword>
<organism evidence="8 9">
    <name type="scientific">Microbacterium protaetiae</name>
    <dbReference type="NCBI Taxonomy" id="2509458"/>
    <lineage>
        <taxon>Bacteria</taxon>
        <taxon>Bacillati</taxon>
        <taxon>Actinomycetota</taxon>
        <taxon>Actinomycetes</taxon>
        <taxon>Micrococcales</taxon>
        <taxon>Microbacteriaceae</taxon>
        <taxon>Microbacterium</taxon>
    </lineage>
</organism>
<dbReference type="Pfam" id="PF01052">
    <property type="entry name" value="FliMN_C"/>
    <property type="match status" value="1"/>
</dbReference>
<feature type="domain" description="Flagellar motor switch protein FliN-like C-terminal" evidence="7">
    <location>
        <begin position="144"/>
        <end position="214"/>
    </location>
</feature>
<dbReference type="RefSeq" id="WP_129388703.1">
    <property type="nucleotide sequence ID" value="NZ_CP035494.1"/>
</dbReference>
<evidence type="ECO:0000313" key="9">
    <source>
        <dbReference type="Proteomes" id="UP000293995"/>
    </source>
</evidence>
<evidence type="ECO:0000256" key="2">
    <source>
        <dbReference type="ARBA" id="ARBA00009226"/>
    </source>
</evidence>
<evidence type="ECO:0000256" key="5">
    <source>
        <dbReference type="ARBA" id="ARBA00022779"/>
    </source>
</evidence>
<keyword evidence="6" id="KW-0472">Membrane</keyword>
<keyword evidence="5" id="KW-0283">Flagellar rotation</keyword>
<evidence type="ECO:0000256" key="4">
    <source>
        <dbReference type="ARBA" id="ARBA00022500"/>
    </source>
</evidence>
<reference evidence="8 9" key="1">
    <citation type="submission" date="2019-01" db="EMBL/GenBank/DDBJ databases">
        <title>Genome sequencing of strain DFW100M-13.</title>
        <authorList>
            <person name="Heo J."/>
            <person name="Kim S.-J."/>
            <person name="Kim J.-S."/>
            <person name="Hong S.-B."/>
            <person name="Kwon S.-W."/>
        </authorList>
    </citation>
    <scope>NUCLEOTIDE SEQUENCE [LARGE SCALE GENOMIC DNA]</scope>
    <source>
        <strain evidence="8 9">DFW100M-13</strain>
    </source>
</reference>
<dbReference type="KEGG" id="mprt:ET475_08735"/>
<sequence length="219" mass="22750">MTSITAHESAAAAAFAARLPIAGPVTARAADSSGDTGEALVVSYVGETSAQLAVQILDPAALIDGLPDAPLSDRLHSALAAAVAALGPGTLGETSIADASPIFAHPLAQVFDLQDETGRTIGRLAVRITHRSEAAAAPSRRLQRIAGVEMELTVEIGRTRMSVRDVLDLEPGRIVELDRSAGAPADVKLNGRIIAHGEVVVVDQDYAVRITRILENAEV</sequence>
<keyword evidence="3" id="KW-1003">Cell membrane</keyword>
<dbReference type="InterPro" id="IPR001543">
    <property type="entry name" value="FliN-like_C"/>
</dbReference>
<protein>
    <submittedName>
        <fullName evidence="8">Flagellar motor switch protein FliN</fullName>
    </submittedName>
</protein>
<dbReference type="GO" id="GO:0071973">
    <property type="term" value="P:bacterial-type flagellum-dependent cell motility"/>
    <property type="evidence" value="ECO:0007669"/>
    <property type="project" value="InterPro"/>
</dbReference>
<dbReference type="Gene3D" id="2.30.330.10">
    <property type="entry name" value="SpoA-like"/>
    <property type="match status" value="1"/>
</dbReference>
<name>A0A4P6ECV2_9MICO</name>
<dbReference type="PRINTS" id="PR00956">
    <property type="entry name" value="FLGMOTORFLIN"/>
</dbReference>
<accession>A0A4P6ECV2</accession>
<comment type="subcellular location">
    <subcellularLocation>
        <location evidence="1">Cell membrane</location>
        <topology evidence="1">Peripheral membrane protein</topology>
        <orientation evidence="1">Cytoplasmic side</orientation>
    </subcellularLocation>
</comment>
<evidence type="ECO:0000256" key="6">
    <source>
        <dbReference type="ARBA" id="ARBA00023136"/>
    </source>
</evidence>
<evidence type="ECO:0000256" key="3">
    <source>
        <dbReference type="ARBA" id="ARBA00022475"/>
    </source>
</evidence>
<comment type="similarity">
    <text evidence="2">Belongs to the FliN/MopA/SpaO family.</text>
</comment>
<dbReference type="AlphaFoldDB" id="A0A4P6ECV2"/>
<gene>
    <name evidence="8" type="primary">fliN</name>
    <name evidence="8" type="ORF">ET475_08735</name>
</gene>
<dbReference type="InterPro" id="IPR036429">
    <property type="entry name" value="SpoA-like_sf"/>
</dbReference>
<dbReference type="SUPFAM" id="SSF101801">
    <property type="entry name" value="Surface presentation of antigens (SPOA)"/>
    <property type="match status" value="1"/>
</dbReference>
<dbReference type="NCBIfam" id="TIGR02480">
    <property type="entry name" value="fliN"/>
    <property type="match status" value="1"/>
</dbReference>
<keyword evidence="4" id="KW-0145">Chemotaxis</keyword>
<evidence type="ECO:0000313" key="8">
    <source>
        <dbReference type="EMBL" id="QAY60065.1"/>
    </source>
</evidence>
<dbReference type="PANTHER" id="PTHR43484:SF1">
    <property type="entry name" value="FLAGELLAR MOTOR SWITCH PROTEIN FLIN"/>
    <property type="match status" value="1"/>
</dbReference>
<proteinExistence type="inferred from homology"/>
<dbReference type="Proteomes" id="UP000293995">
    <property type="component" value="Chromosome"/>
</dbReference>
<evidence type="ECO:0000256" key="1">
    <source>
        <dbReference type="ARBA" id="ARBA00004413"/>
    </source>
</evidence>
<dbReference type="EMBL" id="CP035494">
    <property type="protein sequence ID" value="QAY60065.1"/>
    <property type="molecule type" value="Genomic_DNA"/>
</dbReference>
<dbReference type="GO" id="GO:0005886">
    <property type="term" value="C:plasma membrane"/>
    <property type="evidence" value="ECO:0007669"/>
    <property type="project" value="UniProtKB-SubCell"/>
</dbReference>
<dbReference type="OrthoDB" id="9773459at2"/>
<dbReference type="InterPro" id="IPR001172">
    <property type="entry name" value="FliN_T3SS_HrcQb"/>
</dbReference>
<dbReference type="GO" id="GO:0003774">
    <property type="term" value="F:cytoskeletal motor activity"/>
    <property type="evidence" value="ECO:0007669"/>
    <property type="project" value="InterPro"/>
</dbReference>
<dbReference type="GO" id="GO:0009425">
    <property type="term" value="C:bacterial-type flagellum basal body"/>
    <property type="evidence" value="ECO:0007669"/>
    <property type="project" value="InterPro"/>
</dbReference>
<keyword evidence="8" id="KW-0969">Cilium</keyword>
<evidence type="ECO:0000259" key="7">
    <source>
        <dbReference type="Pfam" id="PF01052"/>
    </source>
</evidence>
<dbReference type="InterPro" id="IPR012826">
    <property type="entry name" value="FliN"/>
</dbReference>
<keyword evidence="8" id="KW-0966">Cell projection</keyword>
<keyword evidence="9" id="KW-1185">Reference proteome</keyword>
<dbReference type="PANTHER" id="PTHR43484">
    <property type="match status" value="1"/>
</dbReference>
<dbReference type="InterPro" id="IPR051469">
    <property type="entry name" value="FliN/MopA/SpaO"/>
</dbReference>